<evidence type="ECO:0000256" key="9">
    <source>
        <dbReference type="RuleBase" id="RU364116"/>
    </source>
</evidence>
<evidence type="ECO:0000256" key="6">
    <source>
        <dbReference type="ARBA" id="ARBA00023004"/>
    </source>
</evidence>
<dbReference type="EMBL" id="JAFBIT010000002">
    <property type="protein sequence ID" value="MCF2652685.1"/>
    <property type="molecule type" value="Genomic_DNA"/>
</dbReference>
<evidence type="ECO:0000256" key="8">
    <source>
        <dbReference type="ARBA" id="ARBA00023186"/>
    </source>
</evidence>
<dbReference type="SFLD" id="SFLDF00562">
    <property type="entry name" value="HemN-like__clustered_with_heat"/>
    <property type="match status" value="1"/>
</dbReference>
<keyword evidence="8 9" id="KW-0143">Chaperone</keyword>
<organism evidence="11 12">
    <name type="scientific">Anaeromassilibacillus senegalensis</name>
    <dbReference type="NCBI Taxonomy" id="1673717"/>
    <lineage>
        <taxon>Bacteria</taxon>
        <taxon>Bacillati</taxon>
        <taxon>Bacillota</taxon>
        <taxon>Clostridia</taxon>
        <taxon>Eubacteriales</taxon>
        <taxon>Acutalibacteraceae</taxon>
        <taxon>Anaeromassilibacillus</taxon>
    </lineage>
</organism>
<gene>
    <name evidence="11" type="primary">hemW</name>
    <name evidence="11" type="ORF">JQM67_08725</name>
</gene>
<protein>
    <recommendedName>
        <fullName evidence="2 9">Heme chaperone HemW</fullName>
    </recommendedName>
</protein>
<evidence type="ECO:0000313" key="11">
    <source>
        <dbReference type="EMBL" id="MCF2652685.1"/>
    </source>
</evidence>
<dbReference type="SFLD" id="SFLDG01065">
    <property type="entry name" value="anaerobic_coproporphyrinogen-I"/>
    <property type="match status" value="1"/>
</dbReference>
<dbReference type="Pfam" id="PF04055">
    <property type="entry name" value="Radical_SAM"/>
    <property type="match status" value="1"/>
</dbReference>
<dbReference type="InterPro" id="IPR004559">
    <property type="entry name" value="HemW-like"/>
</dbReference>
<dbReference type="SFLD" id="SFLDS00029">
    <property type="entry name" value="Radical_SAM"/>
    <property type="match status" value="1"/>
</dbReference>
<dbReference type="PANTHER" id="PTHR13932">
    <property type="entry name" value="COPROPORPHYRINIGEN III OXIDASE"/>
    <property type="match status" value="1"/>
</dbReference>
<reference evidence="11 12" key="1">
    <citation type="submission" date="2020-12" db="EMBL/GenBank/DDBJ databases">
        <title>Whole genome sequences of gut porcine anaerobes.</title>
        <authorList>
            <person name="Kubasova T."/>
            <person name="Jahodarova E."/>
            <person name="Rychlik I."/>
        </authorList>
    </citation>
    <scope>NUCLEOTIDE SEQUENCE [LARGE SCALE GENOMIC DNA]</scope>
    <source>
        <strain evidence="11 12">An867</strain>
    </source>
</reference>
<dbReference type="PANTHER" id="PTHR13932:SF5">
    <property type="entry name" value="RADICAL S-ADENOSYL METHIONINE DOMAIN-CONTAINING PROTEIN 1, MITOCHONDRIAL"/>
    <property type="match status" value="1"/>
</dbReference>
<evidence type="ECO:0000313" key="12">
    <source>
        <dbReference type="Proteomes" id="UP001299220"/>
    </source>
</evidence>
<sequence length="365" mass="39913">MYIHIPFCKSKCPYCDFYSASPREESALEQYKEAVCARLFSYGEKYGHRAVGTVYFGGGTPSVFGAKRLCAVLGAVKASFDVQPDAEITAECNPADVDLAFFETLRAGGFNRISMGMQSANADELRVLGRRHTAQDVQRAMQAARAAGFDNVSVDLMLALPHSSCDTLARSVDFCASLGADHVSAYILKIEPGTRFASIAEMLALPDEDSAADQYLFAARRLKALGYAQYEISNFARPGRESRHNLQYWRCGEYLGVGPAAHSFVAGRRFYYPRDLAAFLWGDEPVDDGPGGAFSEYAMLALRLSEGLSRADCARRFPDGAVQFDTVRAAAARLPRNLLTVENEKIALTDEGFLVSNAILAEILP</sequence>
<evidence type="ECO:0000256" key="7">
    <source>
        <dbReference type="ARBA" id="ARBA00023014"/>
    </source>
</evidence>
<evidence type="ECO:0000256" key="4">
    <source>
        <dbReference type="ARBA" id="ARBA00022691"/>
    </source>
</evidence>
<keyword evidence="6 9" id="KW-0408">Iron</keyword>
<dbReference type="NCBIfam" id="TIGR00539">
    <property type="entry name" value="hemN_rel"/>
    <property type="match status" value="1"/>
</dbReference>
<dbReference type="InterPro" id="IPR058240">
    <property type="entry name" value="rSAM_sf"/>
</dbReference>
<name>A0ABS9CNG1_9FIRM</name>
<evidence type="ECO:0000259" key="10">
    <source>
        <dbReference type="PROSITE" id="PS51918"/>
    </source>
</evidence>
<keyword evidence="4 9" id="KW-0949">S-adenosyl-L-methionine</keyword>
<evidence type="ECO:0000256" key="2">
    <source>
        <dbReference type="ARBA" id="ARBA00017228"/>
    </source>
</evidence>
<comment type="caution">
    <text evidence="11">The sequence shown here is derived from an EMBL/GenBank/DDBJ whole genome shotgun (WGS) entry which is preliminary data.</text>
</comment>
<comment type="function">
    <text evidence="9">Probably acts as a heme chaperone, transferring heme to an unknown acceptor. Binds one molecule of heme per monomer, possibly covalently. Binds 1 [4Fe-4S] cluster. The cluster is coordinated with 3 cysteines and an exchangeable S-adenosyl-L-methionine.</text>
</comment>
<dbReference type="InterPro" id="IPR006638">
    <property type="entry name" value="Elp3/MiaA/NifB-like_rSAM"/>
</dbReference>
<dbReference type="InterPro" id="IPR007197">
    <property type="entry name" value="rSAM"/>
</dbReference>
<dbReference type="InterPro" id="IPR013785">
    <property type="entry name" value="Aldolase_TIM"/>
</dbReference>
<dbReference type="SUPFAM" id="SSF102114">
    <property type="entry name" value="Radical SAM enzymes"/>
    <property type="match status" value="1"/>
</dbReference>
<comment type="subcellular location">
    <subcellularLocation>
        <location evidence="9">Cytoplasm</location>
    </subcellularLocation>
</comment>
<keyword evidence="7 9" id="KW-0411">Iron-sulfur</keyword>
<keyword evidence="5 9" id="KW-0479">Metal-binding</keyword>
<evidence type="ECO:0000256" key="5">
    <source>
        <dbReference type="ARBA" id="ARBA00022723"/>
    </source>
</evidence>
<feature type="domain" description="Radical SAM core" evidence="10">
    <location>
        <begin position="1"/>
        <end position="228"/>
    </location>
</feature>
<dbReference type="SMART" id="SM00729">
    <property type="entry name" value="Elp3"/>
    <property type="match status" value="1"/>
</dbReference>
<keyword evidence="9" id="KW-0963">Cytoplasm</keyword>
<proteinExistence type="inferred from homology"/>
<evidence type="ECO:0000256" key="1">
    <source>
        <dbReference type="ARBA" id="ARBA00006100"/>
    </source>
</evidence>
<accession>A0ABS9CNG1</accession>
<dbReference type="Gene3D" id="3.20.20.70">
    <property type="entry name" value="Aldolase class I"/>
    <property type="match status" value="1"/>
</dbReference>
<dbReference type="SFLD" id="SFLDF00288">
    <property type="entry name" value="HemN-like__clustered_with_nucl"/>
    <property type="match status" value="1"/>
</dbReference>
<comment type="similarity">
    <text evidence="1">Belongs to the anaerobic coproporphyrinogen-III oxidase family. HemW subfamily.</text>
</comment>
<evidence type="ECO:0000256" key="3">
    <source>
        <dbReference type="ARBA" id="ARBA00022617"/>
    </source>
</evidence>
<keyword evidence="12" id="KW-1185">Reference proteome</keyword>
<keyword evidence="3 9" id="KW-0349">Heme</keyword>
<keyword evidence="9" id="KW-0004">4Fe-4S</keyword>
<dbReference type="SFLD" id="SFLDG01082">
    <property type="entry name" value="B12-binding_domain_containing"/>
    <property type="match status" value="1"/>
</dbReference>
<dbReference type="InterPro" id="IPR034505">
    <property type="entry name" value="Coproporphyrinogen-III_oxidase"/>
</dbReference>
<dbReference type="PROSITE" id="PS51918">
    <property type="entry name" value="RADICAL_SAM"/>
    <property type="match status" value="1"/>
</dbReference>
<dbReference type="Proteomes" id="UP001299220">
    <property type="component" value="Unassembled WGS sequence"/>
</dbReference>